<feature type="transmembrane region" description="Helical" evidence="6">
    <location>
        <begin position="372"/>
        <end position="393"/>
    </location>
</feature>
<dbReference type="Pfam" id="PF07695">
    <property type="entry name" value="7TMR-DISM_7TM"/>
    <property type="match status" value="1"/>
</dbReference>
<reference evidence="8 9" key="2">
    <citation type="journal article" date="2012" name="Int. J. Syst. Evol. Microbiol.">
        <title>Magnetococcus marinus gen. nov., sp. nov., a marine, magnetotactic bacterium that represents a novel lineage (Magnetococcaceae fam. nov.; Magnetococcales ord. nov.) at the base of the Alphaproteobacteria.</title>
        <authorList>
            <person name="Bazylinski D.A."/>
            <person name="Williams T.J."/>
            <person name="Lefevre C.T."/>
            <person name="Berg R.J."/>
            <person name="Zhang C.L."/>
            <person name="Bowser S.S."/>
            <person name="Dean A.J."/>
            <person name="Beveridge T.J."/>
        </authorList>
    </citation>
    <scope>NUCLEOTIDE SEQUENCE [LARGE SCALE GENOMIC DNA]</scope>
    <source>
        <strain evidence="9">ATCC BAA-1437 / JCM 17883 / MC-1</strain>
    </source>
</reference>
<dbReference type="AlphaFoldDB" id="A0L8W4"/>
<feature type="transmembrane region" description="Helical" evidence="6">
    <location>
        <begin position="286"/>
        <end position="305"/>
    </location>
</feature>
<dbReference type="SUPFAM" id="SSF47384">
    <property type="entry name" value="Homodimeric domain of signal transducing histidine kinase"/>
    <property type="match status" value="1"/>
</dbReference>
<keyword evidence="3" id="KW-0597">Phosphoprotein</keyword>
<dbReference type="Pfam" id="PF02518">
    <property type="entry name" value="HATPase_c"/>
    <property type="match status" value="1"/>
</dbReference>
<keyword evidence="6" id="KW-1133">Transmembrane helix</keyword>
<evidence type="ECO:0000313" key="8">
    <source>
        <dbReference type="EMBL" id="ABK44407.1"/>
    </source>
</evidence>
<dbReference type="PRINTS" id="PR00344">
    <property type="entry name" value="BCTRLSENSOR"/>
</dbReference>
<evidence type="ECO:0000256" key="5">
    <source>
        <dbReference type="ARBA" id="ARBA00022777"/>
    </source>
</evidence>
<evidence type="ECO:0000256" key="4">
    <source>
        <dbReference type="ARBA" id="ARBA00022679"/>
    </source>
</evidence>
<protein>
    <recommendedName>
        <fullName evidence="2">histidine kinase</fullName>
        <ecNumber evidence="2">2.7.13.3</ecNumber>
    </recommendedName>
</protein>
<dbReference type="Proteomes" id="UP000002586">
    <property type="component" value="Chromosome"/>
</dbReference>
<evidence type="ECO:0000256" key="6">
    <source>
        <dbReference type="SAM" id="Phobius"/>
    </source>
</evidence>
<dbReference type="InterPro" id="IPR003594">
    <property type="entry name" value="HATPase_dom"/>
</dbReference>
<dbReference type="InterPro" id="IPR004358">
    <property type="entry name" value="Sig_transdc_His_kin-like_C"/>
</dbReference>
<keyword evidence="6" id="KW-0812">Transmembrane</keyword>
<evidence type="ECO:0000256" key="3">
    <source>
        <dbReference type="ARBA" id="ARBA00022553"/>
    </source>
</evidence>
<feature type="transmembrane region" description="Helical" evidence="6">
    <location>
        <begin position="188"/>
        <end position="209"/>
    </location>
</feature>
<accession>A0L8W4</accession>
<dbReference type="KEGG" id="mgm:Mmc1_1899"/>
<keyword evidence="9" id="KW-1185">Reference proteome</keyword>
<dbReference type="EMBL" id="CP000471">
    <property type="protein sequence ID" value="ABK44407.1"/>
    <property type="molecule type" value="Genomic_DNA"/>
</dbReference>
<dbReference type="SUPFAM" id="SSF55874">
    <property type="entry name" value="ATPase domain of HSP90 chaperone/DNA topoisomerase II/histidine kinase"/>
    <property type="match status" value="1"/>
</dbReference>
<dbReference type="InterPro" id="IPR036097">
    <property type="entry name" value="HisK_dim/P_sf"/>
</dbReference>
<dbReference type="HOGENOM" id="CLU_000445_105_2_5"/>
<dbReference type="InterPro" id="IPR011623">
    <property type="entry name" value="7TMR_DISM_rcpt_extracell_dom1"/>
</dbReference>
<dbReference type="CDD" id="cd00075">
    <property type="entry name" value="HATPase"/>
    <property type="match status" value="1"/>
</dbReference>
<feature type="transmembrane region" description="Helical" evidence="6">
    <location>
        <begin position="221"/>
        <end position="242"/>
    </location>
</feature>
<keyword evidence="4" id="KW-0808">Transferase</keyword>
<name>A0L8W4_MAGMM</name>
<feature type="transmembrane region" description="Helical" evidence="6">
    <location>
        <begin position="311"/>
        <end position="333"/>
    </location>
</feature>
<dbReference type="GO" id="GO:0000155">
    <property type="term" value="F:phosphorelay sensor kinase activity"/>
    <property type="evidence" value="ECO:0007669"/>
    <property type="project" value="InterPro"/>
</dbReference>
<feature type="transmembrane region" description="Helical" evidence="6">
    <location>
        <begin position="254"/>
        <end position="274"/>
    </location>
</feature>
<dbReference type="STRING" id="156889.Mmc1_1899"/>
<dbReference type="InterPro" id="IPR005467">
    <property type="entry name" value="His_kinase_dom"/>
</dbReference>
<dbReference type="InterPro" id="IPR036890">
    <property type="entry name" value="HATPase_C_sf"/>
</dbReference>
<keyword evidence="5 8" id="KW-0418">Kinase</keyword>
<organism evidence="8 9">
    <name type="scientific">Magnetococcus marinus (strain ATCC BAA-1437 / JCM 17883 / MC-1)</name>
    <dbReference type="NCBI Taxonomy" id="156889"/>
    <lineage>
        <taxon>Bacteria</taxon>
        <taxon>Pseudomonadati</taxon>
        <taxon>Pseudomonadota</taxon>
        <taxon>Magnetococcia</taxon>
        <taxon>Magnetococcales</taxon>
        <taxon>Magnetococcaceae</taxon>
        <taxon>Magnetococcus</taxon>
    </lineage>
</organism>
<keyword evidence="6" id="KW-0472">Membrane</keyword>
<evidence type="ECO:0000256" key="1">
    <source>
        <dbReference type="ARBA" id="ARBA00000085"/>
    </source>
</evidence>
<dbReference type="PANTHER" id="PTHR43547">
    <property type="entry name" value="TWO-COMPONENT HISTIDINE KINASE"/>
    <property type="match status" value="1"/>
</dbReference>
<dbReference type="Gene3D" id="1.10.287.130">
    <property type="match status" value="1"/>
</dbReference>
<evidence type="ECO:0000256" key="2">
    <source>
        <dbReference type="ARBA" id="ARBA00012438"/>
    </source>
</evidence>
<evidence type="ECO:0000259" key="7">
    <source>
        <dbReference type="PROSITE" id="PS50109"/>
    </source>
</evidence>
<sequence precursor="true">MWSSILSVYFFYLRTLCLLLLGILLCSTPVLAKTITLQTPDTLSFIFSQPGSNPLSHLLRPSSVMDEDPLPNRYLKAPIHTNGVLQIPFHLLRATDLPSRWQLTLSTKRPHSITLYHDDIQQGWQRQAYRDTPTHKDGAAFGVHFSATLDLSAPLTLYELQIRSRWTTPIHIELTPLQESRNRESKVMLHHGIFAGISLSIIMLILLLGSFMREPSHRLHALFLLTLLLSYGGYSPLFSPFGTWLSSTIQVENMVAVSSVLTIMASLWLWDHLLNLTQFAPQLHRLMRAVAFAMALLLPLILYLLQQSHAVWIDLLQGISMILYGFALGYALVHRGLPHHARYVLLSATPLFVALIQQHAIGWGLWPLNKPVLLTLAEGILLHLVLSLAHIMFQLMRINKEKINAEQQRIMVARNAKALVENAVNQRTRDLEQTIQHLHQANFQALQAMHTERQLQKEQIGFFSMLSQEFHTPLKRIQQAVEQIHQRASMDAKSHDRLFRIQENTARLGRLIDRFLSDNPLKYGVLTLQQQPVKLGQLIHNTLARMDFELYEKRLKQHIPNQELELLVDREMMEVALRNILLNALRYAPKSTQVTLSVLANLAEDHVTIQVQDQGPGIKPEEIAQLGEMFYRTRTTQHISGTGLGLFIVRRVVEAHGGSLSFHSEPGQGTQVRFQLPIQGSLNPKSWHVANNRQ</sequence>
<gene>
    <name evidence="8" type="ordered locus">Mmc1_1899</name>
</gene>
<dbReference type="InterPro" id="IPR003661">
    <property type="entry name" value="HisK_dim/P_dom"/>
</dbReference>
<dbReference type="SMART" id="SM00387">
    <property type="entry name" value="HATPase_c"/>
    <property type="match status" value="1"/>
</dbReference>
<dbReference type="PANTHER" id="PTHR43547:SF2">
    <property type="entry name" value="HYBRID SIGNAL TRANSDUCTION HISTIDINE KINASE C"/>
    <property type="match status" value="1"/>
</dbReference>
<feature type="transmembrane region" description="Helical" evidence="6">
    <location>
        <begin position="345"/>
        <end position="366"/>
    </location>
</feature>
<comment type="catalytic activity">
    <reaction evidence="1">
        <text>ATP + protein L-histidine = ADP + protein N-phospho-L-histidine.</text>
        <dbReference type="EC" id="2.7.13.3"/>
    </reaction>
</comment>
<reference evidence="9" key="1">
    <citation type="journal article" date="2009" name="Appl. Environ. Microbiol.">
        <title>Complete genome sequence of the chemolithoautotrophic marine magnetotactic coccus strain MC-1.</title>
        <authorList>
            <person name="Schubbe S."/>
            <person name="Williams T.J."/>
            <person name="Xie G."/>
            <person name="Kiss H.E."/>
            <person name="Brettin T.S."/>
            <person name="Martinez D."/>
            <person name="Ross C.A."/>
            <person name="Schuler D."/>
            <person name="Cox B.L."/>
            <person name="Nealson K.H."/>
            <person name="Bazylinski D.A."/>
        </authorList>
    </citation>
    <scope>NUCLEOTIDE SEQUENCE [LARGE SCALE GENOMIC DNA]</scope>
    <source>
        <strain evidence="9">ATCC BAA-1437 / JCM 17883 / MC-1</strain>
    </source>
</reference>
<dbReference type="PROSITE" id="PS50109">
    <property type="entry name" value="HIS_KIN"/>
    <property type="match status" value="1"/>
</dbReference>
<feature type="domain" description="Histidine kinase" evidence="7">
    <location>
        <begin position="465"/>
        <end position="680"/>
    </location>
</feature>
<proteinExistence type="predicted"/>
<dbReference type="EC" id="2.7.13.3" evidence="2"/>
<dbReference type="Gene3D" id="3.30.565.10">
    <property type="entry name" value="Histidine kinase-like ATPase, C-terminal domain"/>
    <property type="match status" value="1"/>
</dbReference>
<dbReference type="eggNOG" id="COG2205">
    <property type="taxonomic scope" value="Bacteria"/>
</dbReference>
<evidence type="ECO:0000313" key="9">
    <source>
        <dbReference type="Proteomes" id="UP000002586"/>
    </source>
</evidence>
<dbReference type="FunFam" id="3.30.565.10:FF:000006">
    <property type="entry name" value="Sensor histidine kinase WalK"/>
    <property type="match status" value="1"/>
</dbReference>
<dbReference type="CDD" id="cd00082">
    <property type="entry name" value="HisKA"/>
    <property type="match status" value="1"/>
</dbReference>